<protein>
    <submittedName>
        <fullName evidence="1">Uncharacterized protein</fullName>
    </submittedName>
</protein>
<keyword evidence="2" id="KW-1185">Reference proteome</keyword>
<dbReference type="AlphaFoldDB" id="A0ABD1LAC7"/>
<gene>
    <name evidence="1" type="ORF">Fmac_028924</name>
</gene>
<accession>A0ABD1LAC7</accession>
<sequence>MATKTLDDTKPPFHDTKLHLDSKILEKEASTRATKSATMEVLYLSIPQRPPKCPQARTSCHD</sequence>
<comment type="caution">
    <text evidence="1">The sequence shown here is derived from an EMBL/GenBank/DDBJ whole genome shotgun (WGS) entry which is preliminary data.</text>
</comment>
<evidence type="ECO:0000313" key="1">
    <source>
        <dbReference type="EMBL" id="KAL2319955.1"/>
    </source>
</evidence>
<dbReference type="Proteomes" id="UP001603857">
    <property type="component" value="Unassembled WGS sequence"/>
</dbReference>
<evidence type="ECO:0000313" key="2">
    <source>
        <dbReference type="Proteomes" id="UP001603857"/>
    </source>
</evidence>
<name>A0ABD1LAC7_9FABA</name>
<proteinExistence type="predicted"/>
<organism evidence="1 2">
    <name type="scientific">Flemingia macrophylla</name>
    <dbReference type="NCBI Taxonomy" id="520843"/>
    <lineage>
        <taxon>Eukaryota</taxon>
        <taxon>Viridiplantae</taxon>
        <taxon>Streptophyta</taxon>
        <taxon>Embryophyta</taxon>
        <taxon>Tracheophyta</taxon>
        <taxon>Spermatophyta</taxon>
        <taxon>Magnoliopsida</taxon>
        <taxon>eudicotyledons</taxon>
        <taxon>Gunneridae</taxon>
        <taxon>Pentapetalae</taxon>
        <taxon>rosids</taxon>
        <taxon>fabids</taxon>
        <taxon>Fabales</taxon>
        <taxon>Fabaceae</taxon>
        <taxon>Papilionoideae</taxon>
        <taxon>50 kb inversion clade</taxon>
        <taxon>NPAAA clade</taxon>
        <taxon>indigoferoid/millettioid clade</taxon>
        <taxon>Phaseoleae</taxon>
        <taxon>Flemingia</taxon>
    </lineage>
</organism>
<reference evidence="1 2" key="1">
    <citation type="submission" date="2024-08" db="EMBL/GenBank/DDBJ databases">
        <title>Insights into the chromosomal genome structure of Flemingia macrophylla.</title>
        <authorList>
            <person name="Ding Y."/>
            <person name="Zhao Y."/>
            <person name="Bi W."/>
            <person name="Wu M."/>
            <person name="Zhao G."/>
            <person name="Gong Y."/>
            <person name="Li W."/>
            <person name="Zhang P."/>
        </authorList>
    </citation>
    <scope>NUCLEOTIDE SEQUENCE [LARGE SCALE GENOMIC DNA]</scope>
    <source>
        <strain evidence="1">DYQJB</strain>
        <tissue evidence="1">Leaf</tissue>
    </source>
</reference>
<dbReference type="EMBL" id="JBGMDY010000010">
    <property type="protein sequence ID" value="KAL2319955.1"/>
    <property type="molecule type" value="Genomic_DNA"/>
</dbReference>